<dbReference type="PROSITE" id="PS50076">
    <property type="entry name" value="DNAJ_2"/>
    <property type="match status" value="1"/>
</dbReference>
<evidence type="ECO:0000256" key="3">
    <source>
        <dbReference type="SAM" id="MobiDB-lite"/>
    </source>
</evidence>
<dbReference type="SUPFAM" id="SSF46565">
    <property type="entry name" value="Chaperone J-domain"/>
    <property type="match status" value="1"/>
</dbReference>
<sequence>MSFFIILLLVFIIVGYISDNQSGQSQGSNNENERSNRSSNNNHSNDDFQSYLDGIDYDCDGTFDRGFYNPETRLRIKGPMKSYDILTERYFYSFYDGTLEFKDENTKVSIRLVISKDKRIVPAIFHINGDLYKPVDYNGDFIESIQSISINDIHVSRTVCFIMVQLENYPIRQITYDTISGILIDVIAFNMLTRNKVIIEFEEDYITVAKDYKYNFEDTYKRFRDIVINKISNYLLNNNYLAKSHIYEVEEWLSILELPNDTTDIAIIRKQYRTLARKYHPDLHHNTEDQMKKINMAYDNLQQYFAS</sequence>
<keyword evidence="6" id="KW-1185">Reference proteome</keyword>
<evidence type="ECO:0000256" key="2">
    <source>
        <dbReference type="ARBA" id="ARBA00023016"/>
    </source>
</evidence>
<proteinExistence type="predicted"/>
<keyword evidence="2" id="KW-0346">Stress response</keyword>
<dbReference type="Pfam" id="PF00226">
    <property type="entry name" value="DnaJ"/>
    <property type="match status" value="1"/>
</dbReference>
<accession>A0A3D8Q0U8</accession>
<evidence type="ECO:0000313" key="6">
    <source>
        <dbReference type="Proteomes" id="UP000257143"/>
    </source>
</evidence>
<dbReference type="AlphaFoldDB" id="A0A3D8Q0U8"/>
<dbReference type="EMBL" id="PIOC01000003">
    <property type="protein sequence ID" value="RDW21437.1"/>
    <property type="molecule type" value="Genomic_DNA"/>
</dbReference>
<protein>
    <recommendedName>
        <fullName evidence="4">J domain-containing protein</fullName>
    </recommendedName>
</protein>
<name>A0A3D8Q0U8_9BACI</name>
<dbReference type="Proteomes" id="UP000257143">
    <property type="component" value="Unassembled WGS sequence"/>
</dbReference>
<organism evidence="5 6">
    <name type="scientific">Oceanobacillus arenosus</name>
    <dbReference type="NCBI Taxonomy" id="1229153"/>
    <lineage>
        <taxon>Bacteria</taxon>
        <taxon>Bacillati</taxon>
        <taxon>Bacillota</taxon>
        <taxon>Bacilli</taxon>
        <taxon>Bacillales</taxon>
        <taxon>Bacillaceae</taxon>
        <taxon>Oceanobacillus</taxon>
    </lineage>
</organism>
<dbReference type="SMART" id="SM00271">
    <property type="entry name" value="DnaJ"/>
    <property type="match status" value="1"/>
</dbReference>
<keyword evidence="1" id="KW-0235">DNA replication</keyword>
<dbReference type="OrthoDB" id="9779889at2"/>
<dbReference type="InterPro" id="IPR036869">
    <property type="entry name" value="J_dom_sf"/>
</dbReference>
<dbReference type="CDD" id="cd06257">
    <property type="entry name" value="DnaJ"/>
    <property type="match status" value="1"/>
</dbReference>
<evidence type="ECO:0000313" key="5">
    <source>
        <dbReference type="EMBL" id="RDW21437.1"/>
    </source>
</evidence>
<dbReference type="RefSeq" id="WP_115771609.1">
    <property type="nucleotide sequence ID" value="NZ_PIOC01000003.1"/>
</dbReference>
<evidence type="ECO:0000259" key="4">
    <source>
        <dbReference type="PROSITE" id="PS50076"/>
    </source>
</evidence>
<feature type="compositionally biased region" description="Low complexity" evidence="3">
    <location>
        <begin position="21"/>
        <end position="30"/>
    </location>
</feature>
<reference evidence="6" key="1">
    <citation type="submission" date="2017-11" db="EMBL/GenBank/DDBJ databases">
        <authorList>
            <person name="Zhu W."/>
        </authorList>
    </citation>
    <scope>NUCLEOTIDE SEQUENCE [LARGE SCALE GENOMIC DNA]</scope>
    <source>
        <strain evidence="6">CAU 1183</strain>
    </source>
</reference>
<feature type="domain" description="J" evidence="4">
    <location>
        <begin position="251"/>
        <end position="306"/>
    </location>
</feature>
<evidence type="ECO:0000256" key="1">
    <source>
        <dbReference type="ARBA" id="ARBA00022705"/>
    </source>
</evidence>
<gene>
    <name evidence="5" type="ORF">CWR48_03280</name>
</gene>
<feature type="region of interest" description="Disordered" evidence="3">
    <location>
        <begin position="21"/>
        <end position="46"/>
    </location>
</feature>
<dbReference type="Gene3D" id="1.10.287.110">
    <property type="entry name" value="DnaJ domain"/>
    <property type="match status" value="1"/>
</dbReference>
<comment type="caution">
    <text evidence="5">The sequence shown here is derived from an EMBL/GenBank/DDBJ whole genome shotgun (WGS) entry which is preliminary data.</text>
</comment>
<dbReference type="GO" id="GO:0006260">
    <property type="term" value="P:DNA replication"/>
    <property type="evidence" value="ECO:0007669"/>
    <property type="project" value="UniProtKB-KW"/>
</dbReference>
<dbReference type="InterPro" id="IPR001623">
    <property type="entry name" value="DnaJ_domain"/>
</dbReference>